<dbReference type="Gramene" id="GBG63579">
    <property type="protein sequence ID" value="GBG63579"/>
    <property type="gene ID" value="CBR_g38645"/>
</dbReference>
<evidence type="ECO:0000256" key="1">
    <source>
        <dbReference type="ARBA" id="ARBA00022741"/>
    </source>
</evidence>
<evidence type="ECO:0000313" key="3">
    <source>
        <dbReference type="EMBL" id="GBG63579.1"/>
    </source>
</evidence>
<keyword evidence="1" id="KW-0547">Nucleotide-binding</keyword>
<dbReference type="SUPFAM" id="SSF53067">
    <property type="entry name" value="Actin-like ATPase domain"/>
    <property type="match status" value="1"/>
</dbReference>
<keyword evidence="4" id="KW-1185">Reference proteome</keyword>
<proteinExistence type="predicted"/>
<comment type="caution">
    <text evidence="3">The sequence shown here is derived from an EMBL/GenBank/DDBJ whole genome shotgun (WGS) entry which is preliminary data.</text>
</comment>
<organism evidence="3 4">
    <name type="scientific">Chara braunii</name>
    <name type="common">Braun's stonewort</name>
    <dbReference type="NCBI Taxonomy" id="69332"/>
    <lineage>
        <taxon>Eukaryota</taxon>
        <taxon>Viridiplantae</taxon>
        <taxon>Streptophyta</taxon>
        <taxon>Charophyceae</taxon>
        <taxon>Charales</taxon>
        <taxon>Characeae</taxon>
        <taxon>Chara</taxon>
    </lineage>
</organism>
<evidence type="ECO:0000313" key="4">
    <source>
        <dbReference type="Proteomes" id="UP000265515"/>
    </source>
</evidence>
<sequence>MPLFINEEVEIVSDVIGLRDTPSVVAFDGRKCLVAEAMSKFGATDPARSIFEVKRLIERPFLDSTLTQVKHFRPWMMAAALTGRTVIRAPGPGVPGKEVWEPEDYFCHAAEGDEERGDFLARCYDHRRCHFCASGLQRQPTASDDGRSEGREKWLGFTIRVRRVLTEASDGVGVEGLRSLGEICEEAGRKRGGTQDDGRSEGVGFSGYRSRCCGMIAGEVDEAPGVRRRRRHCSPRLSVDRAAAHCGNSLSSVDCSSWVCFQLFELLCNT</sequence>
<accession>A0A388K0K4</accession>
<dbReference type="AlphaFoldDB" id="A0A388K0K4"/>
<dbReference type="GO" id="GO:0140662">
    <property type="term" value="F:ATP-dependent protein folding chaperone"/>
    <property type="evidence" value="ECO:0007669"/>
    <property type="project" value="InterPro"/>
</dbReference>
<dbReference type="STRING" id="69332.A0A388K0K4"/>
<dbReference type="InterPro" id="IPR043129">
    <property type="entry name" value="ATPase_NBD"/>
</dbReference>
<reference evidence="3 4" key="1">
    <citation type="journal article" date="2018" name="Cell">
        <title>The Chara Genome: Secondary Complexity and Implications for Plant Terrestrialization.</title>
        <authorList>
            <person name="Nishiyama T."/>
            <person name="Sakayama H."/>
            <person name="Vries J.D."/>
            <person name="Buschmann H."/>
            <person name="Saint-Marcoux D."/>
            <person name="Ullrich K.K."/>
            <person name="Haas F.B."/>
            <person name="Vanderstraeten L."/>
            <person name="Becker D."/>
            <person name="Lang D."/>
            <person name="Vosolsobe S."/>
            <person name="Rombauts S."/>
            <person name="Wilhelmsson P.K.I."/>
            <person name="Janitza P."/>
            <person name="Kern R."/>
            <person name="Heyl A."/>
            <person name="Rumpler F."/>
            <person name="Villalobos L.I.A.C."/>
            <person name="Clay J.M."/>
            <person name="Skokan R."/>
            <person name="Toyoda A."/>
            <person name="Suzuki Y."/>
            <person name="Kagoshima H."/>
            <person name="Schijlen E."/>
            <person name="Tajeshwar N."/>
            <person name="Catarino B."/>
            <person name="Hetherington A.J."/>
            <person name="Saltykova A."/>
            <person name="Bonnot C."/>
            <person name="Breuninger H."/>
            <person name="Symeonidi A."/>
            <person name="Radhakrishnan G.V."/>
            <person name="Van Nieuwerburgh F."/>
            <person name="Deforce D."/>
            <person name="Chang C."/>
            <person name="Karol K.G."/>
            <person name="Hedrich R."/>
            <person name="Ulvskov P."/>
            <person name="Glockner G."/>
            <person name="Delwiche C.F."/>
            <person name="Petrasek J."/>
            <person name="Van de Peer Y."/>
            <person name="Friml J."/>
            <person name="Beilby M."/>
            <person name="Dolan L."/>
            <person name="Kohara Y."/>
            <person name="Sugano S."/>
            <person name="Fujiyama A."/>
            <person name="Delaux P.-M."/>
            <person name="Quint M."/>
            <person name="TheiBen G."/>
            <person name="Hagemann M."/>
            <person name="Harholt J."/>
            <person name="Dunand C."/>
            <person name="Zachgo S."/>
            <person name="Langdale J."/>
            <person name="Maumus F."/>
            <person name="Straeten D.V.D."/>
            <person name="Gould S.B."/>
            <person name="Rensing S.A."/>
        </authorList>
    </citation>
    <scope>NUCLEOTIDE SEQUENCE [LARGE SCALE GENOMIC DNA]</scope>
    <source>
        <strain evidence="3 4">S276</strain>
    </source>
</reference>
<dbReference type="Pfam" id="PF00012">
    <property type="entry name" value="HSP70"/>
    <property type="match status" value="1"/>
</dbReference>
<dbReference type="InterPro" id="IPR013126">
    <property type="entry name" value="Hsp_70_fam"/>
</dbReference>
<keyword evidence="2" id="KW-0067">ATP-binding</keyword>
<dbReference type="Gene3D" id="3.30.420.40">
    <property type="match status" value="1"/>
</dbReference>
<gene>
    <name evidence="3" type="ORF">CBR_g38645</name>
</gene>
<dbReference type="EMBL" id="BFEA01000040">
    <property type="protein sequence ID" value="GBG63579.1"/>
    <property type="molecule type" value="Genomic_DNA"/>
</dbReference>
<dbReference type="Proteomes" id="UP000265515">
    <property type="component" value="Unassembled WGS sequence"/>
</dbReference>
<dbReference type="GO" id="GO:0005524">
    <property type="term" value="F:ATP binding"/>
    <property type="evidence" value="ECO:0007669"/>
    <property type="project" value="UniProtKB-KW"/>
</dbReference>
<protein>
    <submittedName>
        <fullName evidence="3">Uncharacterized protein</fullName>
    </submittedName>
</protein>
<name>A0A388K0K4_CHABU</name>
<evidence type="ECO:0000256" key="2">
    <source>
        <dbReference type="ARBA" id="ARBA00022840"/>
    </source>
</evidence>